<sequence length="434" mass="48178">MEKNLARLLLSPDQRRNDGFQKRIEIMQKNTCQLLEVANGKPIKLWTEGVPVEPEARQQLMNTAKMPFIFKHLAVMPDVHLGKGSTIGSVIPTVGAIIPAAVGVDIGCGMIAARTTLMAGDLPDNLHGLRCAIEAAVPHGRTRSRKGRDKGAWEDVPAQADQVWTTLHPRFKAITDKYPQLERSNNRQHLGTLGTGNHFVEVCLDEANRVWFMLHSGSRGVGNAIGNLFIQLAQADMRQHLANLPDRDLAYFEEGSQHFDDYVQAVGWAQDFARQNRELMMRAVVQATRQVISKPFEVALEAVNCHHNYVQKERHFGEEILVTRKGAVSAKKGELGIIPGSMGAKSFIVRGLGNEESFCSCSHGAGRTMSRTKAKNTFTVADQIRATAHVECRKDADVIDEIPMAYKDIDQVMHAQRELVEVLHTLRQVVCVKG</sequence>
<feature type="binding site" evidence="15">
    <location>
        <position position="215"/>
    </location>
    <ligand>
        <name>Mn(2+)</name>
        <dbReference type="ChEBI" id="CHEBI:29035"/>
        <label>2</label>
    </ligand>
</feature>
<evidence type="ECO:0000256" key="1">
    <source>
        <dbReference type="ARBA" id="ARBA00008071"/>
    </source>
</evidence>
<dbReference type="InterPro" id="IPR036025">
    <property type="entry name" value="RtcB-like_sf"/>
</dbReference>
<feature type="active site" description="GMP-histidine intermediate" evidence="13">
    <location>
        <position position="363"/>
    </location>
</feature>
<evidence type="ECO:0000256" key="2">
    <source>
        <dbReference type="ARBA" id="ARBA00011245"/>
    </source>
</evidence>
<feature type="binding site" evidence="15">
    <location>
        <position position="198"/>
    </location>
    <ligand>
        <name>Mn(2+)</name>
        <dbReference type="ChEBI" id="CHEBI:29035"/>
        <label>1</label>
    </ligand>
</feature>
<feature type="binding site" evidence="14">
    <location>
        <begin position="197"/>
        <end position="201"/>
    </location>
    <ligand>
        <name>GMP</name>
        <dbReference type="ChEBI" id="CHEBI:58115"/>
    </ligand>
</feature>
<evidence type="ECO:0000256" key="11">
    <source>
        <dbReference type="ARBA" id="ARBA00047746"/>
    </source>
</evidence>
<evidence type="ECO:0000256" key="12">
    <source>
        <dbReference type="ARBA" id="ARBA00049514"/>
    </source>
</evidence>
<feature type="binding site" evidence="15">
    <location>
        <position position="105"/>
    </location>
    <ligand>
        <name>Mn(2+)</name>
        <dbReference type="ChEBI" id="CHEBI:29035"/>
        <label>1</label>
    </ligand>
</feature>
<dbReference type="Pfam" id="PF01139">
    <property type="entry name" value="RtcB"/>
    <property type="match status" value="1"/>
</dbReference>
<dbReference type="PANTHER" id="PTHR43749">
    <property type="entry name" value="RNA-SPLICING LIGASE RTCB"/>
    <property type="match status" value="1"/>
</dbReference>
<comment type="cofactor">
    <cofactor evidence="15">
        <name>Mn(2+)</name>
        <dbReference type="ChEBI" id="CHEBI:29035"/>
    </cofactor>
    <text evidence="15">Binds 2 manganese ions per subunit.</text>
</comment>
<evidence type="ECO:0000256" key="4">
    <source>
        <dbReference type="ARBA" id="ARBA00022598"/>
    </source>
</evidence>
<feature type="binding site" evidence="14">
    <location>
        <begin position="307"/>
        <end position="308"/>
    </location>
    <ligand>
        <name>GMP</name>
        <dbReference type="ChEBI" id="CHEBI:58115"/>
    </ligand>
</feature>
<keyword evidence="5 15" id="KW-0479">Metal-binding</keyword>
<reference evidence="16 17" key="1">
    <citation type="journal article" date="2018" name="Plant Biotechnol. Rep.">
        <title>Diversity and antifungal activity of endophytic bacteria associated with Panax ginseng seedlings.</title>
        <authorList>
            <person name="Park J.M."/>
            <person name="Hong C.E."/>
            <person name="Jo S.H."/>
        </authorList>
    </citation>
    <scope>NUCLEOTIDE SEQUENCE [LARGE SCALE GENOMIC DNA]</scope>
    <source>
        <strain evidence="16 17">PgKB38</strain>
    </source>
</reference>
<dbReference type="FunFam" id="3.90.1860.10:FF:000002">
    <property type="entry name" value="RNA-splicing ligase RtcB"/>
    <property type="match status" value="1"/>
</dbReference>
<evidence type="ECO:0000256" key="6">
    <source>
        <dbReference type="ARBA" id="ARBA00022741"/>
    </source>
</evidence>
<evidence type="ECO:0000256" key="7">
    <source>
        <dbReference type="ARBA" id="ARBA00022800"/>
    </source>
</evidence>
<feature type="binding site" evidence="14">
    <location>
        <begin position="363"/>
        <end position="366"/>
    </location>
    <ligand>
        <name>GMP</name>
        <dbReference type="ChEBI" id="CHEBI:58115"/>
    </ligand>
</feature>
<evidence type="ECO:0000256" key="5">
    <source>
        <dbReference type="ARBA" id="ARBA00022723"/>
    </source>
</evidence>
<protein>
    <recommendedName>
        <fullName evidence="10">3'-phosphate/5'-hydroxy nucleic acid ligase</fullName>
        <ecNumber evidence="3">6.5.1.8</ecNumber>
    </recommendedName>
    <alternativeName>
        <fullName evidence="10">3'-phosphate/5'-hydroxy nucleic acid ligase</fullName>
    </alternativeName>
</protein>
<evidence type="ECO:0000256" key="13">
    <source>
        <dbReference type="PIRSR" id="PIRSR601233-1"/>
    </source>
</evidence>
<dbReference type="PROSITE" id="PS01288">
    <property type="entry name" value="UPF0027"/>
    <property type="match status" value="1"/>
</dbReference>
<evidence type="ECO:0000313" key="17">
    <source>
        <dbReference type="Proteomes" id="UP000323425"/>
    </source>
</evidence>
<evidence type="ECO:0000256" key="3">
    <source>
        <dbReference type="ARBA" id="ARBA00012726"/>
    </source>
</evidence>
<keyword evidence="4 16" id="KW-0436">Ligase</keyword>
<evidence type="ECO:0000256" key="14">
    <source>
        <dbReference type="PIRSR" id="PIRSR601233-2"/>
    </source>
</evidence>
<comment type="subunit">
    <text evidence="2">Monomer.</text>
</comment>
<feature type="binding site" evidence="14">
    <location>
        <position position="346"/>
    </location>
    <ligand>
        <name>GMP</name>
        <dbReference type="ChEBI" id="CHEBI:58115"/>
    </ligand>
</feature>
<dbReference type="GO" id="GO:0003909">
    <property type="term" value="F:DNA ligase activity"/>
    <property type="evidence" value="ECO:0007669"/>
    <property type="project" value="TreeGrafter"/>
</dbReference>
<dbReference type="SUPFAM" id="SSF103365">
    <property type="entry name" value="Hypothetical protein PH1602"/>
    <property type="match status" value="1"/>
</dbReference>
<accession>A0A5M9J2W6</accession>
<evidence type="ECO:0000256" key="15">
    <source>
        <dbReference type="PIRSR" id="PIRSR601233-3"/>
    </source>
</evidence>
<evidence type="ECO:0000256" key="8">
    <source>
        <dbReference type="ARBA" id="ARBA00023134"/>
    </source>
</evidence>
<dbReference type="GO" id="GO:0042245">
    <property type="term" value="P:RNA repair"/>
    <property type="evidence" value="ECO:0007669"/>
    <property type="project" value="UniProtKB-KW"/>
</dbReference>
<dbReference type="GO" id="GO:0006396">
    <property type="term" value="P:RNA processing"/>
    <property type="evidence" value="ECO:0007669"/>
    <property type="project" value="InterPro"/>
</dbReference>
<feature type="binding site" evidence="14">
    <location>
        <begin position="339"/>
        <end position="342"/>
    </location>
    <ligand>
        <name>GMP</name>
        <dbReference type="ChEBI" id="CHEBI:58115"/>
    </ligand>
</feature>
<dbReference type="GO" id="GO:0006281">
    <property type="term" value="P:DNA repair"/>
    <property type="evidence" value="ECO:0007669"/>
    <property type="project" value="TreeGrafter"/>
</dbReference>
<dbReference type="AlphaFoldDB" id="A0A5M9J2W6"/>
<comment type="catalytic activity">
    <reaction evidence="11">
        <text>a 3'-end 3'-phospho-ribonucleotide-RNA + a 5'-end dephospho-ribonucleoside-RNA + GTP = a ribonucleotidyl-ribonucleotide-RNA + GMP + diphosphate</text>
        <dbReference type="Rhea" id="RHEA:68076"/>
        <dbReference type="Rhea" id="RHEA-COMP:10463"/>
        <dbReference type="Rhea" id="RHEA-COMP:13936"/>
        <dbReference type="Rhea" id="RHEA-COMP:17355"/>
        <dbReference type="ChEBI" id="CHEBI:33019"/>
        <dbReference type="ChEBI" id="CHEBI:37565"/>
        <dbReference type="ChEBI" id="CHEBI:58115"/>
        <dbReference type="ChEBI" id="CHEBI:83062"/>
        <dbReference type="ChEBI" id="CHEBI:138284"/>
        <dbReference type="ChEBI" id="CHEBI:173118"/>
        <dbReference type="EC" id="6.5.1.8"/>
    </reaction>
</comment>
<dbReference type="InterPro" id="IPR052915">
    <property type="entry name" value="RtcB-like"/>
</dbReference>
<feature type="binding site" evidence="15">
    <location>
        <position position="307"/>
    </location>
    <ligand>
        <name>Mn(2+)</name>
        <dbReference type="ChEBI" id="CHEBI:29035"/>
        <label>2</label>
    </ligand>
</feature>
<keyword evidence="6 14" id="KW-0547">Nucleotide-binding</keyword>
<proteinExistence type="inferred from homology"/>
<dbReference type="GO" id="GO:0170057">
    <property type="term" value="F:RNA ligase (GTP) activity"/>
    <property type="evidence" value="ECO:0007669"/>
    <property type="project" value="UniProtKB-EC"/>
</dbReference>
<keyword evidence="8 14" id="KW-0342">GTP-binding</keyword>
<name>A0A5M9J2W6_9PSED</name>
<evidence type="ECO:0000256" key="10">
    <source>
        <dbReference type="ARBA" id="ARBA00030221"/>
    </source>
</evidence>
<comment type="catalytic activity">
    <reaction evidence="12">
        <text>a 3'-end 2',3'-cyclophospho-ribonucleotide-RNA + a 5'-end dephospho-ribonucleoside-RNA + GTP + H2O = a ribonucleotidyl-ribonucleotide-RNA + GMP + diphosphate + H(+)</text>
        <dbReference type="Rhea" id="RHEA:68080"/>
        <dbReference type="Rhea" id="RHEA-COMP:10464"/>
        <dbReference type="Rhea" id="RHEA-COMP:13936"/>
        <dbReference type="Rhea" id="RHEA-COMP:17355"/>
        <dbReference type="ChEBI" id="CHEBI:15377"/>
        <dbReference type="ChEBI" id="CHEBI:15378"/>
        <dbReference type="ChEBI" id="CHEBI:33019"/>
        <dbReference type="ChEBI" id="CHEBI:37565"/>
        <dbReference type="ChEBI" id="CHEBI:58115"/>
        <dbReference type="ChEBI" id="CHEBI:83064"/>
        <dbReference type="ChEBI" id="CHEBI:138284"/>
        <dbReference type="ChEBI" id="CHEBI:173118"/>
        <dbReference type="EC" id="6.5.1.8"/>
    </reaction>
</comment>
<keyword evidence="9 15" id="KW-0464">Manganese</keyword>
<gene>
    <name evidence="16" type="primary">rtcB</name>
    <name evidence="16" type="ORF">FX985_02442</name>
</gene>
<comment type="similarity">
    <text evidence="1">Belongs to the RtcB family.</text>
</comment>
<keyword evidence="7" id="KW-0692">RNA repair</keyword>
<feature type="binding site" evidence="14">
    <location>
        <position position="433"/>
    </location>
    <ligand>
        <name>GMP</name>
        <dbReference type="ChEBI" id="CHEBI:58115"/>
    </ligand>
</feature>
<dbReference type="Gene3D" id="3.90.1860.10">
    <property type="entry name" value="tRNA-splicing ligase RtcB"/>
    <property type="match status" value="1"/>
</dbReference>
<evidence type="ECO:0000256" key="9">
    <source>
        <dbReference type="ARBA" id="ARBA00023211"/>
    </source>
</evidence>
<organism evidence="16 17">
    <name type="scientific">Pseudomonas extremaustralis</name>
    <dbReference type="NCBI Taxonomy" id="359110"/>
    <lineage>
        <taxon>Bacteria</taxon>
        <taxon>Pseudomonadati</taxon>
        <taxon>Pseudomonadota</taxon>
        <taxon>Gammaproteobacteria</taxon>
        <taxon>Pseudomonadales</taxon>
        <taxon>Pseudomonadaceae</taxon>
        <taxon>Pseudomonas</taxon>
    </lineage>
</organism>
<comment type="caution">
    <text evidence="16">The sequence shown here is derived from an EMBL/GenBank/DDBJ whole genome shotgun (WGS) entry which is preliminary data.</text>
</comment>
<dbReference type="Proteomes" id="UP000323425">
    <property type="component" value="Unassembled WGS sequence"/>
</dbReference>
<dbReference type="GO" id="GO:0005525">
    <property type="term" value="F:GTP binding"/>
    <property type="evidence" value="ECO:0007669"/>
    <property type="project" value="UniProtKB-KW"/>
</dbReference>
<dbReference type="GO" id="GO:0030145">
    <property type="term" value="F:manganese ion binding"/>
    <property type="evidence" value="ECO:0007669"/>
    <property type="project" value="TreeGrafter"/>
</dbReference>
<dbReference type="EMBL" id="VTFH01000001">
    <property type="protein sequence ID" value="KAA8562376.1"/>
    <property type="molecule type" value="Genomic_DNA"/>
</dbReference>
<dbReference type="PANTHER" id="PTHR43749:SF2">
    <property type="entry name" value="RNA-SPLICING LIGASE RTCB"/>
    <property type="match status" value="1"/>
</dbReference>
<dbReference type="EC" id="6.5.1.8" evidence="3"/>
<dbReference type="InterPro" id="IPR001233">
    <property type="entry name" value="RtcB"/>
</dbReference>
<evidence type="ECO:0000313" key="16">
    <source>
        <dbReference type="EMBL" id="KAA8562376.1"/>
    </source>
</evidence>